<dbReference type="FunCoup" id="B4N6A3">
    <property type="interactions" value="41"/>
</dbReference>
<dbReference type="InterPro" id="IPR000618">
    <property type="entry name" value="Insect_cuticle"/>
</dbReference>
<sequence>MCVTRICLLTLVSLTLVSWGNASQSQYHIQTDEGPERYFRFQTDNGQFRKEKRLQDGTVIGTEAWIDAAGFLRQKDYIADKQGYRILKSKTIFVGQGRGIEDAIKSTKAAPAQSGVLVDGNAGGNSIASSSGSGYQKAGYVYASTTTTTTTPAPAVAIPLEYEQSAILASGVGKLNYLPPEQAAQIEPQTQLGFDHYPDELPRARDQLLSVSPVVHIQPNSEPLDELPNAINVYDEEADRAFGHGQFGSVISSTTTTTTTTTPRPTSLYTPSLDMLPPAFSSHRRRLRPRPRPSAIAIVASTPSPISSQEAFAYSTPKPFAAPPPQFPLHVDTGYQYVTPPTVSGYSPLEVNSLDTAPALLPPLPDRAYRRRLRPVHSNHLDSAAEYDGVSVNRNGFRYVLPKQYHEEQQIGEKRAGSFGYVDPFGIRRVVYYNASPGRGFVHRNNNQFVGANGAPYDEPGPAQLVNE</sequence>
<dbReference type="HOGENOM" id="CLU_044899_1_0_1"/>
<dbReference type="EMBL" id="CH964154">
    <property type="protein sequence ID" value="EDW79892.2"/>
    <property type="molecule type" value="Genomic_DNA"/>
</dbReference>
<dbReference type="GO" id="GO:0008010">
    <property type="term" value="F:structural constituent of chitin-based larval cuticle"/>
    <property type="evidence" value="ECO:0007669"/>
    <property type="project" value="TreeGrafter"/>
</dbReference>
<proteinExistence type="predicted"/>
<dbReference type="Pfam" id="PF00379">
    <property type="entry name" value="Chitin_bind_4"/>
    <property type="match status" value="2"/>
</dbReference>
<keyword evidence="1" id="KW-0193">Cuticle</keyword>
<accession>B4N6A3</accession>
<dbReference type="Proteomes" id="UP000007798">
    <property type="component" value="Unassembled WGS sequence"/>
</dbReference>
<dbReference type="eggNOG" id="ENOG502RXFN">
    <property type="taxonomic scope" value="Eukaryota"/>
</dbReference>
<dbReference type="PROSITE" id="PS51155">
    <property type="entry name" value="CHIT_BIND_RR_2"/>
    <property type="match status" value="1"/>
</dbReference>
<keyword evidence="5" id="KW-1185">Reference proteome</keyword>
<evidence type="ECO:0000256" key="2">
    <source>
        <dbReference type="SAM" id="MobiDB-lite"/>
    </source>
</evidence>
<feature type="chain" id="PRO_5006458239" evidence="3">
    <location>
        <begin position="23"/>
        <end position="468"/>
    </location>
</feature>
<dbReference type="PANTHER" id="PTHR10380">
    <property type="entry name" value="CUTICLE PROTEIN"/>
    <property type="match status" value="1"/>
</dbReference>
<dbReference type="AlphaFoldDB" id="B4N6A3"/>
<evidence type="ECO:0000313" key="4">
    <source>
        <dbReference type="EMBL" id="EDW79892.2"/>
    </source>
</evidence>
<evidence type="ECO:0000256" key="1">
    <source>
        <dbReference type="PROSITE-ProRule" id="PRU00497"/>
    </source>
</evidence>
<organism evidence="4 5">
    <name type="scientific">Drosophila willistoni</name>
    <name type="common">Fruit fly</name>
    <dbReference type="NCBI Taxonomy" id="7260"/>
    <lineage>
        <taxon>Eukaryota</taxon>
        <taxon>Metazoa</taxon>
        <taxon>Ecdysozoa</taxon>
        <taxon>Arthropoda</taxon>
        <taxon>Hexapoda</taxon>
        <taxon>Insecta</taxon>
        <taxon>Pterygota</taxon>
        <taxon>Neoptera</taxon>
        <taxon>Endopterygota</taxon>
        <taxon>Diptera</taxon>
        <taxon>Brachycera</taxon>
        <taxon>Muscomorpha</taxon>
        <taxon>Ephydroidea</taxon>
        <taxon>Drosophilidae</taxon>
        <taxon>Drosophila</taxon>
        <taxon>Sophophora</taxon>
    </lineage>
</organism>
<dbReference type="InParanoid" id="B4N6A3"/>
<feature type="compositionally biased region" description="Low complexity" evidence="2">
    <location>
        <begin position="252"/>
        <end position="272"/>
    </location>
</feature>
<protein>
    <submittedName>
        <fullName evidence="4">Uncharacterized protein</fullName>
    </submittedName>
</protein>
<feature type="region of interest" description="Disordered" evidence="2">
    <location>
        <begin position="247"/>
        <end position="275"/>
    </location>
</feature>
<dbReference type="KEGG" id="dwi:6645986"/>
<dbReference type="OrthoDB" id="8251006at2759"/>
<evidence type="ECO:0000256" key="3">
    <source>
        <dbReference type="SAM" id="SignalP"/>
    </source>
</evidence>
<name>B4N6A3_DROWI</name>
<dbReference type="PANTHER" id="PTHR10380:SF206">
    <property type="entry name" value="GH27759P"/>
    <property type="match status" value="1"/>
</dbReference>
<keyword evidence="3" id="KW-0732">Signal</keyword>
<dbReference type="GO" id="GO:0062129">
    <property type="term" value="C:chitin-based extracellular matrix"/>
    <property type="evidence" value="ECO:0007669"/>
    <property type="project" value="TreeGrafter"/>
</dbReference>
<dbReference type="STRING" id="7260.B4N6A3"/>
<dbReference type="InterPro" id="IPR050468">
    <property type="entry name" value="Cuticle_Struct_Prot"/>
</dbReference>
<gene>
    <name evidence="4" type="primary">Dwil\GK17774</name>
    <name evidence="4" type="ORF">Dwil_GK17774</name>
</gene>
<feature type="signal peptide" evidence="3">
    <location>
        <begin position="1"/>
        <end position="22"/>
    </location>
</feature>
<evidence type="ECO:0000313" key="5">
    <source>
        <dbReference type="Proteomes" id="UP000007798"/>
    </source>
</evidence>
<reference evidence="4 5" key="1">
    <citation type="journal article" date="2007" name="Nature">
        <title>Evolution of genes and genomes on the Drosophila phylogeny.</title>
        <authorList>
            <consortium name="Drosophila 12 Genomes Consortium"/>
            <person name="Clark A.G."/>
            <person name="Eisen M.B."/>
            <person name="Smith D.R."/>
            <person name="Bergman C.M."/>
            <person name="Oliver B."/>
            <person name="Markow T.A."/>
            <person name="Kaufman T.C."/>
            <person name="Kellis M."/>
            <person name="Gelbart W."/>
            <person name="Iyer V.N."/>
            <person name="Pollard D.A."/>
            <person name="Sackton T.B."/>
            <person name="Larracuente A.M."/>
            <person name="Singh N.D."/>
            <person name="Abad J.P."/>
            <person name="Abt D.N."/>
            <person name="Adryan B."/>
            <person name="Aguade M."/>
            <person name="Akashi H."/>
            <person name="Anderson W.W."/>
            <person name="Aquadro C.F."/>
            <person name="Ardell D.H."/>
            <person name="Arguello R."/>
            <person name="Artieri C.G."/>
            <person name="Barbash D.A."/>
            <person name="Barker D."/>
            <person name="Barsanti P."/>
            <person name="Batterham P."/>
            <person name="Batzoglou S."/>
            <person name="Begun D."/>
            <person name="Bhutkar A."/>
            <person name="Blanco E."/>
            <person name="Bosak S.A."/>
            <person name="Bradley R.K."/>
            <person name="Brand A.D."/>
            <person name="Brent M.R."/>
            <person name="Brooks A.N."/>
            <person name="Brown R.H."/>
            <person name="Butlin R.K."/>
            <person name="Caggese C."/>
            <person name="Calvi B.R."/>
            <person name="Bernardo de Carvalho A."/>
            <person name="Caspi A."/>
            <person name="Castrezana S."/>
            <person name="Celniker S.E."/>
            <person name="Chang J.L."/>
            <person name="Chapple C."/>
            <person name="Chatterji S."/>
            <person name="Chinwalla A."/>
            <person name="Civetta A."/>
            <person name="Clifton S.W."/>
            <person name="Comeron J.M."/>
            <person name="Costello J.C."/>
            <person name="Coyne J.A."/>
            <person name="Daub J."/>
            <person name="David R.G."/>
            <person name="Delcher A.L."/>
            <person name="Delehaunty K."/>
            <person name="Do C.B."/>
            <person name="Ebling H."/>
            <person name="Edwards K."/>
            <person name="Eickbush T."/>
            <person name="Evans J.D."/>
            <person name="Filipski A."/>
            <person name="Findeiss S."/>
            <person name="Freyhult E."/>
            <person name="Fulton L."/>
            <person name="Fulton R."/>
            <person name="Garcia A.C."/>
            <person name="Gardiner A."/>
            <person name="Garfield D.A."/>
            <person name="Garvin B.E."/>
            <person name="Gibson G."/>
            <person name="Gilbert D."/>
            <person name="Gnerre S."/>
            <person name="Godfrey J."/>
            <person name="Good R."/>
            <person name="Gotea V."/>
            <person name="Gravely B."/>
            <person name="Greenberg A.J."/>
            <person name="Griffiths-Jones S."/>
            <person name="Gross S."/>
            <person name="Guigo R."/>
            <person name="Gustafson E.A."/>
            <person name="Haerty W."/>
            <person name="Hahn M.W."/>
            <person name="Halligan D.L."/>
            <person name="Halpern A.L."/>
            <person name="Halter G.M."/>
            <person name="Han M.V."/>
            <person name="Heger A."/>
            <person name="Hillier L."/>
            <person name="Hinrichs A.S."/>
            <person name="Holmes I."/>
            <person name="Hoskins R.A."/>
            <person name="Hubisz M.J."/>
            <person name="Hultmark D."/>
            <person name="Huntley M.A."/>
            <person name="Jaffe D.B."/>
            <person name="Jagadeeshan S."/>
            <person name="Jeck W.R."/>
            <person name="Johnson J."/>
            <person name="Jones C.D."/>
            <person name="Jordan W.C."/>
            <person name="Karpen G.H."/>
            <person name="Kataoka E."/>
            <person name="Keightley P.D."/>
            <person name="Kheradpour P."/>
            <person name="Kirkness E.F."/>
            <person name="Koerich L.B."/>
            <person name="Kristiansen K."/>
            <person name="Kudrna D."/>
            <person name="Kulathinal R.J."/>
            <person name="Kumar S."/>
            <person name="Kwok R."/>
            <person name="Lander E."/>
            <person name="Langley C.H."/>
            <person name="Lapoint R."/>
            <person name="Lazzaro B.P."/>
            <person name="Lee S.J."/>
            <person name="Levesque L."/>
            <person name="Li R."/>
            <person name="Lin C.F."/>
            <person name="Lin M.F."/>
            <person name="Lindblad-Toh K."/>
            <person name="Llopart A."/>
            <person name="Long M."/>
            <person name="Low L."/>
            <person name="Lozovsky E."/>
            <person name="Lu J."/>
            <person name="Luo M."/>
            <person name="Machado C.A."/>
            <person name="Makalowski W."/>
            <person name="Marzo M."/>
            <person name="Matsuda M."/>
            <person name="Matzkin L."/>
            <person name="McAllister B."/>
            <person name="McBride C.S."/>
            <person name="McKernan B."/>
            <person name="McKernan K."/>
            <person name="Mendez-Lago M."/>
            <person name="Minx P."/>
            <person name="Mollenhauer M.U."/>
            <person name="Montooth K."/>
            <person name="Mount S.M."/>
            <person name="Mu X."/>
            <person name="Myers E."/>
            <person name="Negre B."/>
            <person name="Newfeld S."/>
            <person name="Nielsen R."/>
            <person name="Noor M.A."/>
            <person name="O'Grady P."/>
            <person name="Pachter L."/>
            <person name="Papaceit M."/>
            <person name="Parisi M.J."/>
            <person name="Parisi M."/>
            <person name="Parts L."/>
            <person name="Pedersen J.S."/>
            <person name="Pesole G."/>
            <person name="Phillippy A.M."/>
            <person name="Ponting C.P."/>
            <person name="Pop M."/>
            <person name="Porcelli D."/>
            <person name="Powell J.R."/>
            <person name="Prohaska S."/>
            <person name="Pruitt K."/>
            <person name="Puig M."/>
            <person name="Quesneville H."/>
            <person name="Ram K.R."/>
            <person name="Rand D."/>
            <person name="Rasmussen M.D."/>
            <person name="Reed L.K."/>
            <person name="Reenan R."/>
            <person name="Reily A."/>
            <person name="Remington K.A."/>
            <person name="Rieger T.T."/>
            <person name="Ritchie M.G."/>
            <person name="Robin C."/>
            <person name="Rogers Y.H."/>
            <person name="Rohde C."/>
            <person name="Rozas J."/>
            <person name="Rubenfield M.J."/>
            <person name="Ruiz A."/>
            <person name="Russo S."/>
            <person name="Salzberg S.L."/>
            <person name="Sanchez-Gracia A."/>
            <person name="Saranga D.J."/>
            <person name="Sato H."/>
            <person name="Schaeffer S.W."/>
            <person name="Schatz M.C."/>
            <person name="Schlenke T."/>
            <person name="Schwartz R."/>
            <person name="Segarra C."/>
            <person name="Singh R.S."/>
            <person name="Sirot L."/>
            <person name="Sirota M."/>
            <person name="Sisneros N.B."/>
            <person name="Smith C.D."/>
            <person name="Smith T.F."/>
            <person name="Spieth J."/>
            <person name="Stage D.E."/>
            <person name="Stark A."/>
            <person name="Stephan W."/>
            <person name="Strausberg R.L."/>
            <person name="Strempel S."/>
            <person name="Sturgill D."/>
            <person name="Sutton G."/>
            <person name="Sutton G.G."/>
            <person name="Tao W."/>
            <person name="Teichmann S."/>
            <person name="Tobari Y.N."/>
            <person name="Tomimura Y."/>
            <person name="Tsolas J.M."/>
            <person name="Valente V.L."/>
            <person name="Venter E."/>
            <person name="Venter J.C."/>
            <person name="Vicario S."/>
            <person name="Vieira F.G."/>
            <person name="Vilella A.J."/>
            <person name="Villasante A."/>
            <person name="Walenz B."/>
            <person name="Wang J."/>
            <person name="Wasserman M."/>
            <person name="Watts T."/>
            <person name="Wilson D."/>
            <person name="Wilson R.K."/>
            <person name="Wing R.A."/>
            <person name="Wolfner M.F."/>
            <person name="Wong A."/>
            <person name="Wong G.K."/>
            <person name="Wu C.I."/>
            <person name="Wu G."/>
            <person name="Yamamoto D."/>
            <person name="Yang H.P."/>
            <person name="Yang S.P."/>
            <person name="Yorke J.A."/>
            <person name="Yoshida K."/>
            <person name="Zdobnov E."/>
            <person name="Zhang P."/>
            <person name="Zhang Y."/>
            <person name="Zimin A.V."/>
            <person name="Baldwin J."/>
            <person name="Abdouelleil A."/>
            <person name="Abdulkadir J."/>
            <person name="Abebe A."/>
            <person name="Abera B."/>
            <person name="Abreu J."/>
            <person name="Acer S.C."/>
            <person name="Aftuck L."/>
            <person name="Alexander A."/>
            <person name="An P."/>
            <person name="Anderson E."/>
            <person name="Anderson S."/>
            <person name="Arachi H."/>
            <person name="Azer M."/>
            <person name="Bachantsang P."/>
            <person name="Barry A."/>
            <person name="Bayul T."/>
            <person name="Berlin A."/>
            <person name="Bessette D."/>
            <person name="Bloom T."/>
            <person name="Blye J."/>
            <person name="Boguslavskiy L."/>
            <person name="Bonnet C."/>
            <person name="Boukhgalter B."/>
            <person name="Bourzgui I."/>
            <person name="Brown A."/>
            <person name="Cahill P."/>
            <person name="Channer S."/>
            <person name="Cheshatsang Y."/>
            <person name="Chuda L."/>
            <person name="Citroen M."/>
            <person name="Collymore A."/>
            <person name="Cooke P."/>
            <person name="Costello M."/>
            <person name="D'Aco K."/>
            <person name="Daza R."/>
            <person name="De Haan G."/>
            <person name="DeGray S."/>
            <person name="DeMaso C."/>
            <person name="Dhargay N."/>
            <person name="Dooley K."/>
            <person name="Dooley E."/>
            <person name="Doricent M."/>
            <person name="Dorje P."/>
            <person name="Dorjee K."/>
            <person name="Dupes A."/>
            <person name="Elong R."/>
            <person name="Falk J."/>
            <person name="Farina A."/>
            <person name="Faro S."/>
            <person name="Ferguson D."/>
            <person name="Fisher S."/>
            <person name="Foley C.D."/>
            <person name="Franke A."/>
            <person name="Friedrich D."/>
            <person name="Gadbois L."/>
            <person name="Gearin G."/>
            <person name="Gearin C.R."/>
            <person name="Giannoukos G."/>
            <person name="Goode T."/>
            <person name="Graham J."/>
            <person name="Grandbois E."/>
            <person name="Grewal S."/>
            <person name="Gyaltsen K."/>
            <person name="Hafez N."/>
            <person name="Hagos B."/>
            <person name="Hall J."/>
            <person name="Henson C."/>
            <person name="Hollinger A."/>
            <person name="Honan T."/>
            <person name="Huard M.D."/>
            <person name="Hughes L."/>
            <person name="Hurhula B."/>
            <person name="Husby M.E."/>
            <person name="Kamat A."/>
            <person name="Kanga B."/>
            <person name="Kashin S."/>
            <person name="Khazanovich D."/>
            <person name="Kisner P."/>
            <person name="Lance K."/>
            <person name="Lara M."/>
            <person name="Lee W."/>
            <person name="Lennon N."/>
            <person name="Letendre F."/>
            <person name="LeVine R."/>
            <person name="Lipovsky A."/>
            <person name="Liu X."/>
            <person name="Liu J."/>
            <person name="Liu S."/>
            <person name="Lokyitsang T."/>
            <person name="Lokyitsang Y."/>
            <person name="Lubonja R."/>
            <person name="Lui A."/>
            <person name="MacDonald P."/>
            <person name="Magnisalis V."/>
            <person name="Maru K."/>
            <person name="Matthews C."/>
            <person name="McCusker W."/>
            <person name="McDonough S."/>
            <person name="Mehta T."/>
            <person name="Meldrim J."/>
            <person name="Meneus L."/>
            <person name="Mihai O."/>
            <person name="Mihalev A."/>
            <person name="Mihova T."/>
            <person name="Mittelman R."/>
            <person name="Mlenga V."/>
            <person name="Montmayeur A."/>
            <person name="Mulrain L."/>
            <person name="Navidi A."/>
            <person name="Naylor J."/>
            <person name="Negash T."/>
            <person name="Nguyen T."/>
            <person name="Nguyen N."/>
            <person name="Nicol R."/>
            <person name="Norbu C."/>
            <person name="Norbu N."/>
            <person name="Novod N."/>
            <person name="O'Neill B."/>
            <person name="Osman S."/>
            <person name="Markiewicz E."/>
            <person name="Oyono O.L."/>
            <person name="Patti C."/>
            <person name="Phunkhang P."/>
            <person name="Pierre F."/>
            <person name="Priest M."/>
            <person name="Raghuraman S."/>
            <person name="Rege F."/>
            <person name="Reyes R."/>
            <person name="Rise C."/>
            <person name="Rogov P."/>
            <person name="Ross K."/>
            <person name="Ryan E."/>
            <person name="Settipalli S."/>
            <person name="Shea T."/>
            <person name="Sherpa N."/>
            <person name="Shi L."/>
            <person name="Shih D."/>
            <person name="Sparrow T."/>
            <person name="Spaulding J."/>
            <person name="Stalker J."/>
            <person name="Stange-Thomann N."/>
            <person name="Stavropoulos S."/>
            <person name="Stone C."/>
            <person name="Strader C."/>
            <person name="Tesfaye S."/>
            <person name="Thomson T."/>
            <person name="Thoulutsang Y."/>
            <person name="Thoulutsang D."/>
            <person name="Topham K."/>
            <person name="Topping I."/>
            <person name="Tsamla T."/>
            <person name="Vassiliev H."/>
            <person name="Vo A."/>
            <person name="Wangchuk T."/>
            <person name="Wangdi T."/>
            <person name="Weiand M."/>
            <person name="Wilkinson J."/>
            <person name="Wilson A."/>
            <person name="Yadav S."/>
            <person name="Young G."/>
            <person name="Yu Q."/>
            <person name="Zembek L."/>
            <person name="Zhong D."/>
            <person name="Zimmer A."/>
            <person name="Zwirko Z."/>
            <person name="Jaffe D.B."/>
            <person name="Alvarez P."/>
            <person name="Brockman W."/>
            <person name="Butler J."/>
            <person name="Chin C."/>
            <person name="Gnerre S."/>
            <person name="Grabherr M."/>
            <person name="Kleber M."/>
            <person name="Mauceli E."/>
            <person name="MacCallum I."/>
        </authorList>
    </citation>
    <scope>NUCLEOTIDE SEQUENCE [LARGE SCALE GENOMIC DNA]</scope>
    <source>
        <strain evidence="5">Tucson 14030-0811.24</strain>
    </source>
</reference>